<keyword evidence="3" id="KW-1185">Reference proteome</keyword>
<keyword evidence="1" id="KW-0472">Membrane</keyword>
<dbReference type="OrthoDB" id="762807at2759"/>
<dbReference type="InterPro" id="IPR012870">
    <property type="entry name" value="DUF1666"/>
</dbReference>
<proteinExistence type="predicted"/>
<organism evidence="2 3">
    <name type="scientific">Musa troglodytarum</name>
    <name type="common">fe'i banana</name>
    <dbReference type="NCBI Taxonomy" id="320322"/>
    <lineage>
        <taxon>Eukaryota</taxon>
        <taxon>Viridiplantae</taxon>
        <taxon>Streptophyta</taxon>
        <taxon>Embryophyta</taxon>
        <taxon>Tracheophyta</taxon>
        <taxon>Spermatophyta</taxon>
        <taxon>Magnoliopsida</taxon>
        <taxon>Liliopsida</taxon>
        <taxon>Zingiberales</taxon>
        <taxon>Musaceae</taxon>
        <taxon>Musa</taxon>
    </lineage>
</organism>
<dbReference type="PANTHER" id="PTHR46741">
    <property type="entry name" value="OS09G0413600 PROTEIN"/>
    <property type="match status" value="1"/>
</dbReference>
<protein>
    <submittedName>
        <fullName evidence="2">Uncharacterized protein</fullName>
    </submittedName>
</protein>
<dbReference type="AlphaFoldDB" id="A0A9E7HPN5"/>
<keyword evidence="1" id="KW-1133">Transmembrane helix</keyword>
<sequence>MARLSWCWLIVDHVLLGEGFDRWRRLGVFVHPLFVVLFQLYVFSQLLITRSWDPIFCAFRIVRSVIMSVFLFVRCFLFRISEVDEISPFTTNASQTLANPDTLLCAVTHDDCGGHLQVCSLRLYSEGSEDEGEEHEESTLHVEHSNILGELSFASASHHLSPGLQEKAYELADEEDEESTASSVAYDLYDPRLSVDIYQYGHADRMDDHGGLMVQTDDDLDIDDCSPHVSVFRTESRRVEIDLFYENYSGRMRWFDQLNAERRIAVSVVLGTKLGATSFHDRIDPLNFSFPAVAHKKLAKSIESDFELVYVGQSCLSWEALCHQHRKVKLISDAHRGCFHGEVAEKFQQFQILLERFTETENCEGKRFWHYAQTKFCNAQLLQIPDVSGYVEDVGEGKKGETMEGSQVLEAIEKAMSSFWLFLRSDNKRCRGILRMLQLRECQVEDPKDLQLFTALSKEADKNVKMKASVKKSRGTKAAPPREEIQVENLIRLVDINLVMRVLKMSVVTSAQLRWCHEKLRSVEFEQGIVRTPNAGGLLFPYS</sequence>
<reference evidence="2" key="1">
    <citation type="submission" date="2022-05" db="EMBL/GenBank/DDBJ databases">
        <title>The Musa troglodytarum L. genome provides insights into the mechanism of non-climacteric behaviour and enrichment of carotenoids.</title>
        <authorList>
            <person name="Wang J."/>
        </authorList>
    </citation>
    <scope>NUCLEOTIDE SEQUENCE</scope>
    <source>
        <tissue evidence="2">Leaf</tissue>
    </source>
</reference>
<gene>
    <name evidence="2" type="ORF">MUK42_03402</name>
</gene>
<evidence type="ECO:0000313" key="2">
    <source>
        <dbReference type="EMBL" id="URE38339.1"/>
    </source>
</evidence>
<keyword evidence="1" id="KW-0812">Transmembrane</keyword>
<dbReference type="Pfam" id="PF07891">
    <property type="entry name" value="DUF1666"/>
    <property type="match status" value="1"/>
</dbReference>
<evidence type="ECO:0000313" key="3">
    <source>
        <dbReference type="Proteomes" id="UP001055439"/>
    </source>
</evidence>
<name>A0A9E7HPN5_9LILI</name>
<evidence type="ECO:0000256" key="1">
    <source>
        <dbReference type="SAM" id="Phobius"/>
    </source>
</evidence>
<dbReference type="Proteomes" id="UP001055439">
    <property type="component" value="Chromosome 8"/>
</dbReference>
<accession>A0A9E7HPN5</accession>
<dbReference type="PANTHER" id="PTHR46741:SF7">
    <property type="entry name" value="TRANSMEMBRANE PROTEIN"/>
    <property type="match status" value="1"/>
</dbReference>
<dbReference type="EMBL" id="CP097510">
    <property type="protein sequence ID" value="URE38339.1"/>
    <property type="molecule type" value="Genomic_DNA"/>
</dbReference>
<feature type="transmembrane region" description="Helical" evidence="1">
    <location>
        <begin position="27"/>
        <end position="49"/>
    </location>
</feature>